<gene>
    <name evidence="2" type="ORF">ACEWY4_019074</name>
</gene>
<reference evidence="2 3" key="1">
    <citation type="submission" date="2024-09" db="EMBL/GenBank/DDBJ databases">
        <title>A chromosome-level genome assembly of Gray's grenadier anchovy, Coilia grayii.</title>
        <authorList>
            <person name="Fu Z."/>
        </authorList>
    </citation>
    <scope>NUCLEOTIDE SEQUENCE [LARGE SCALE GENOMIC DNA]</scope>
    <source>
        <strain evidence="2">G4</strain>
        <tissue evidence="2">Muscle</tissue>
    </source>
</reference>
<evidence type="ECO:0000313" key="3">
    <source>
        <dbReference type="Proteomes" id="UP001591681"/>
    </source>
</evidence>
<feature type="region of interest" description="Disordered" evidence="1">
    <location>
        <begin position="1"/>
        <end position="40"/>
    </location>
</feature>
<dbReference type="EMBL" id="JBHFQA010000016">
    <property type="protein sequence ID" value="KAL2085754.1"/>
    <property type="molecule type" value="Genomic_DNA"/>
</dbReference>
<feature type="compositionally biased region" description="Basic residues" evidence="1">
    <location>
        <begin position="1"/>
        <end position="14"/>
    </location>
</feature>
<protein>
    <recommendedName>
        <fullName evidence="4">Transposase Tc1-like domain-containing protein</fullName>
    </recommendedName>
</protein>
<proteinExistence type="predicted"/>
<name>A0ABD1JFB0_9TELE</name>
<feature type="compositionally biased region" description="Basic residues" evidence="1">
    <location>
        <begin position="26"/>
        <end position="40"/>
    </location>
</feature>
<comment type="caution">
    <text evidence="2">The sequence shown here is derived from an EMBL/GenBank/DDBJ whole genome shotgun (WGS) entry which is preliminary data.</text>
</comment>
<dbReference type="Proteomes" id="UP001591681">
    <property type="component" value="Unassembled WGS sequence"/>
</dbReference>
<keyword evidence="3" id="KW-1185">Reference proteome</keyword>
<evidence type="ECO:0000313" key="2">
    <source>
        <dbReference type="EMBL" id="KAL2085754.1"/>
    </source>
</evidence>
<evidence type="ECO:0008006" key="4">
    <source>
        <dbReference type="Google" id="ProtNLM"/>
    </source>
</evidence>
<dbReference type="InterPro" id="IPR009057">
    <property type="entry name" value="Homeodomain-like_sf"/>
</dbReference>
<dbReference type="SUPFAM" id="SSF46689">
    <property type="entry name" value="Homeodomain-like"/>
    <property type="match status" value="1"/>
</dbReference>
<evidence type="ECO:0000256" key="1">
    <source>
        <dbReference type="SAM" id="MobiDB-lite"/>
    </source>
</evidence>
<organism evidence="2 3">
    <name type="scientific">Coilia grayii</name>
    <name type="common">Gray's grenadier anchovy</name>
    <dbReference type="NCBI Taxonomy" id="363190"/>
    <lineage>
        <taxon>Eukaryota</taxon>
        <taxon>Metazoa</taxon>
        <taxon>Chordata</taxon>
        <taxon>Craniata</taxon>
        <taxon>Vertebrata</taxon>
        <taxon>Euteleostomi</taxon>
        <taxon>Actinopterygii</taxon>
        <taxon>Neopterygii</taxon>
        <taxon>Teleostei</taxon>
        <taxon>Clupei</taxon>
        <taxon>Clupeiformes</taxon>
        <taxon>Clupeoidei</taxon>
        <taxon>Engraulidae</taxon>
        <taxon>Coilinae</taxon>
        <taxon>Coilia</taxon>
    </lineage>
</organism>
<dbReference type="AlphaFoldDB" id="A0ABD1JFB0"/>
<accession>A0ABD1JFB0</accession>
<sequence length="194" mass="22319">MEAGRARARGRGRGGGRGGRGEGGRGGRRQRERGRLGRRGHVRNVISDDIRATLVDHVINHGLSMREAGQRVHPNLSRYTVASIIRTFRLENRMARRPTGGGCQCLFTQQQELAIVNLVRANNAIRLHQLREQILADRQVFHNIIQVSITTIRRILVKHNMTMKQLYRVPFERNNVRGKELRHDYVQVNRRQDP</sequence>